<keyword evidence="3" id="KW-1185">Reference proteome</keyword>
<evidence type="ECO:0000313" key="1">
    <source>
        <dbReference type="EMBL" id="KAG6659616.1"/>
    </source>
</evidence>
<dbReference type="Proteomes" id="UP000811609">
    <property type="component" value="Chromosome 3"/>
</dbReference>
<reference evidence="2" key="2">
    <citation type="submission" date="2021-01" db="EMBL/GenBank/DDBJ databases">
        <authorList>
            <person name="Lovell J.T."/>
            <person name="Bentley N."/>
            <person name="Bhattarai G."/>
            <person name="Jenkins J.W."/>
            <person name="Sreedasyam A."/>
            <person name="Alarcon Y."/>
            <person name="Bock C."/>
            <person name="Boston L."/>
            <person name="Carlson J."/>
            <person name="Cervantes K."/>
            <person name="Clermont K."/>
            <person name="Krom N."/>
            <person name="Kubenka K."/>
            <person name="Mamidi S."/>
            <person name="Mattison C."/>
            <person name="Monteros M."/>
            <person name="Pisani C."/>
            <person name="Plott C."/>
            <person name="Rajasekar S."/>
            <person name="Rhein H.S."/>
            <person name="Rohla C."/>
            <person name="Song M."/>
            <person name="Hilaire R.S."/>
            <person name="Shu S."/>
            <person name="Wells L."/>
            <person name="Wang X."/>
            <person name="Webber J."/>
            <person name="Heerema R.J."/>
            <person name="Klein P."/>
            <person name="Conner P."/>
            <person name="Grauke L."/>
            <person name="Grimwood J."/>
            <person name="Schmutz J."/>
            <person name="Randall J.J."/>
        </authorList>
    </citation>
    <scope>NUCLEOTIDE SEQUENCE</scope>
    <source>
        <tissue evidence="2">Leaf</tissue>
    </source>
</reference>
<reference evidence="1" key="1">
    <citation type="submission" date="2020-12" db="EMBL/GenBank/DDBJ databases">
        <title>WGS assembly of Carya illinoinensis cv. Pawnee.</title>
        <authorList>
            <person name="Platts A."/>
            <person name="Shu S."/>
            <person name="Wright S."/>
            <person name="Barry K."/>
            <person name="Edger P."/>
            <person name="Pires J.C."/>
            <person name="Schmutz J."/>
        </authorList>
    </citation>
    <scope>NUCLEOTIDE SEQUENCE</scope>
    <source>
        <tissue evidence="1">Leaf</tissue>
    </source>
</reference>
<name>A0A8T1QYJ5_CARIL</name>
<dbReference type="Proteomes" id="UP000811246">
    <property type="component" value="Chromosome 3"/>
</dbReference>
<organism evidence="1 3">
    <name type="scientific">Carya illinoinensis</name>
    <name type="common">Pecan</name>
    <dbReference type="NCBI Taxonomy" id="32201"/>
    <lineage>
        <taxon>Eukaryota</taxon>
        <taxon>Viridiplantae</taxon>
        <taxon>Streptophyta</taxon>
        <taxon>Embryophyta</taxon>
        <taxon>Tracheophyta</taxon>
        <taxon>Spermatophyta</taxon>
        <taxon>Magnoliopsida</taxon>
        <taxon>eudicotyledons</taxon>
        <taxon>Gunneridae</taxon>
        <taxon>Pentapetalae</taxon>
        <taxon>rosids</taxon>
        <taxon>fabids</taxon>
        <taxon>Fagales</taxon>
        <taxon>Juglandaceae</taxon>
        <taxon>Carya</taxon>
    </lineage>
</organism>
<gene>
    <name evidence="1" type="ORF">CIPAW_03G048200</name>
    <name evidence="2" type="ORF">I3842_03G043100</name>
</gene>
<accession>A0A8T1QYJ5</accession>
<proteinExistence type="predicted"/>
<evidence type="ECO:0000313" key="2">
    <source>
        <dbReference type="EMBL" id="KAG6720113.1"/>
    </source>
</evidence>
<evidence type="ECO:0000313" key="3">
    <source>
        <dbReference type="Proteomes" id="UP000811609"/>
    </source>
</evidence>
<sequence length="52" mass="6105">MFLNKVTPPTKHSASFSELTDLKRSDFQHRRSLFSVSVMDAFLFPIREYIGR</sequence>
<comment type="caution">
    <text evidence="1">The sequence shown here is derived from an EMBL/GenBank/DDBJ whole genome shotgun (WGS) entry which is preliminary data.</text>
</comment>
<dbReference type="AlphaFoldDB" id="A0A8T1QYJ5"/>
<dbReference type="EMBL" id="CM031811">
    <property type="protein sequence ID" value="KAG6659616.1"/>
    <property type="molecule type" value="Genomic_DNA"/>
</dbReference>
<dbReference type="EMBL" id="CM031827">
    <property type="protein sequence ID" value="KAG6720113.1"/>
    <property type="molecule type" value="Genomic_DNA"/>
</dbReference>
<protein>
    <submittedName>
        <fullName evidence="1">Uncharacterized protein</fullName>
    </submittedName>
</protein>